<name>A0AAV9CCX2_ACOCL</name>
<feature type="compositionally biased region" description="Basic residues" evidence="1">
    <location>
        <begin position="20"/>
        <end position="29"/>
    </location>
</feature>
<reference evidence="2" key="1">
    <citation type="journal article" date="2023" name="Nat. Commun.">
        <title>Diploid and tetraploid genomes of Acorus and the evolution of monocots.</title>
        <authorList>
            <person name="Ma L."/>
            <person name="Liu K.W."/>
            <person name="Li Z."/>
            <person name="Hsiao Y.Y."/>
            <person name="Qi Y."/>
            <person name="Fu T."/>
            <person name="Tang G.D."/>
            <person name="Zhang D."/>
            <person name="Sun W.H."/>
            <person name="Liu D.K."/>
            <person name="Li Y."/>
            <person name="Chen G.Z."/>
            <person name="Liu X.D."/>
            <person name="Liao X.Y."/>
            <person name="Jiang Y.T."/>
            <person name="Yu X."/>
            <person name="Hao Y."/>
            <person name="Huang J."/>
            <person name="Zhao X.W."/>
            <person name="Ke S."/>
            <person name="Chen Y.Y."/>
            <person name="Wu W.L."/>
            <person name="Hsu J.L."/>
            <person name="Lin Y.F."/>
            <person name="Huang M.D."/>
            <person name="Li C.Y."/>
            <person name="Huang L."/>
            <person name="Wang Z.W."/>
            <person name="Zhao X."/>
            <person name="Zhong W.Y."/>
            <person name="Peng D.H."/>
            <person name="Ahmad S."/>
            <person name="Lan S."/>
            <person name="Zhang J.S."/>
            <person name="Tsai W.C."/>
            <person name="Van de Peer Y."/>
            <person name="Liu Z.J."/>
        </authorList>
    </citation>
    <scope>NUCLEOTIDE SEQUENCE</scope>
    <source>
        <strain evidence="2">CP</strain>
    </source>
</reference>
<gene>
    <name evidence="2" type="ORF">QJS10_CPB20g00409</name>
</gene>
<comment type="caution">
    <text evidence="2">The sequence shown here is derived from an EMBL/GenBank/DDBJ whole genome shotgun (WGS) entry which is preliminary data.</text>
</comment>
<dbReference type="EMBL" id="JAUJYO010000020">
    <property type="protein sequence ID" value="KAK1286189.1"/>
    <property type="molecule type" value="Genomic_DNA"/>
</dbReference>
<reference evidence="2" key="2">
    <citation type="submission" date="2023-06" db="EMBL/GenBank/DDBJ databases">
        <authorList>
            <person name="Ma L."/>
            <person name="Liu K.-W."/>
            <person name="Li Z."/>
            <person name="Hsiao Y.-Y."/>
            <person name="Qi Y."/>
            <person name="Fu T."/>
            <person name="Tang G."/>
            <person name="Zhang D."/>
            <person name="Sun W.-H."/>
            <person name="Liu D.-K."/>
            <person name="Li Y."/>
            <person name="Chen G.-Z."/>
            <person name="Liu X.-D."/>
            <person name="Liao X.-Y."/>
            <person name="Jiang Y.-T."/>
            <person name="Yu X."/>
            <person name="Hao Y."/>
            <person name="Huang J."/>
            <person name="Zhao X.-W."/>
            <person name="Ke S."/>
            <person name="Chen Y.-Y."/>
            <person name="Wu W.-L."/>
            <person name="Hsu J.-L."/>
            <person name="Lin Y.-F."/>
            <person name="Huang M.-D."/>
            <person name="Li C.-Y."/>
            <person name="Huang L."/>
            <person name="Wang Z.-W."/>
            <person name="Zhao X."/>
            <person name="Zhong W.-Y."/>
            <person name="Peng D.-H."/>
            <person name="Ahmad S."/>
            <person name="Lan S."/>
            <person name="Zhang J.-S."/>
            <person name="Tsai W.-C."/>
            <person name="Van De Peer Y."/>
            <person name="Liu Z.-J."/>
        </authorList>
    </citation>
    <scope>NUCLEOTIDE SEQUENCE</scope>
    <source>
        <strain evidence="2">CP</strain>
        <tissue evidence="2">Leaves</tissue>
    </source>
</reference>
<evidence type="ECO:0000313" key="2">
    <source>
        <dbReference type="EMBL" id="KAK1286189.1"/>
    </source>
</evidence>
<keyword evidence="3" id="KW-1185">Reference proteome</keyword>
<proteinExistence type="predicted"/>
<evidence type="ECO:0000313" key="3">
    <source>
        <dbReference type="Proteomes" id="UP001180020"/>
    </source>
</evidence>
<sequence length="81" mass="9088">MDLGRPGLGLCGSPADGSGRRRSGPKQRTRGSTYACVGRRVGWTSAKSAWSKQWARLRTWIRVRVQGDSEVIRRWARFGAR</sequence>
<organism evidence="2 3">
    <name type="scientific">Acorus calamus</name>
    <name type="common">Sweet flag</name>
    <dbReference type="NCBI Taxonomy" id="4465"/>
    <lineage>
        <taxon>Eukaryota</taxon>
        <taxon>Viridiplantae</taxon>
        <taxon>Streptophyta</taxon>
        <taxon>Embryophyta</taxon>
        <taxon>Tracheophyta</taxon>
        <taxon>Spermatophyta</taxon>
        <taxon>Magnoliopsida</taxon>
        <taxon>Liliopsida</taxon>
        <taxon>Acoraceae</taxon>
        <taxon>Acorus</taxon>
    </lineage>
</organism>
<feature type="region of interest" description="Disordered" evidence="1">
    <location>
        <begin position="1"/>
        <end position="33"/>
    </location>
</feature>
<protein>
    <submittedName>
        <fullName evidence="2">Uncharacterized protein</fullName>
    </submittedName>
</protein>
<evidence type="ECO:0000256" key="1">
    <source>
        <dbReference type="SAM" id="MobiDB-lite"/>
    </source>
</evidence>
<feature type="compositionally biased region" description="Gly residues" evidence="1">
    <location>
        <begin position="1"/>
        <end position="10"/>
    </location>
</feature>
<dbReference type="AlphaFoldDB" id="A0AAV9CCX2"/>
<dbReference type="Proteomes" id="UP001180020">
    <property type="component" value="Unassembled WGS sequence"/>
</dbReference>
<accession>A0AAV9CCX2</accession>